<dbReference type="Proteomes" id="UP001419268">
    <property type="component" value="Unassembled WGS sequence"/>
</dbReference>
<organism evidence="2 3">
    <name type="scientific">Stephania cephalantha</name>
    <dbReference type="NCBI Taxonomy" id="152367"/>
    <lineage>
        <taxon>Eukaryota</taxon>
        <taxon>Viridiplantae</taxon>
        <taxon>Streptophyta</taxon>
        <taxon>Embryophyta</taxon>
        <taxon>Tracheophyta</taxon>
        <taxon>Spermatophyta</taxon>
        <taxon>Magnoliopsida</taxon>
        <taxon>Ranunculales</taxon>
        <taxon>Menispermaceae</taxon>
        <taxon>Menispermoideae</taxon>
        <taxon>Cissampelideae</taxon>
        <taxon>Stephania</taxon>
    </lineage>
</organism>
<name>A0AAP0K919_9MAGN</name>
<feature type="region of interest" description="Disordered" evidence="1">
    <location>
        <begin position="98"/>
        <end position="119"/>
    </location>
</feature>
<dbReference type="AlphaFoldDB" id="A0AAP0K919"/>
<dbReference type="EMBL" id="JBBNAG010000003">
    <property type="protein sequence ID" value="KAK9148141.1"/>
    <property type="molecule type" value="Genomic_DNA"/>
</dbReference>
<reference evidence="2 3" key="1">
    <citation type="submission" date="2024-01" db="EMBL/GenBank/DDBJ databases">
        <title>Genome assemblies of Stephania.</title>
        <authorList>
            <person name="Yang L."/>
        </authorList>
    </citation>
    <scope>NUCLEOTIDE SEQUENCE [LARGE SCALE GENOMIC DNA]</scope>
    <source>
        <strain evidence="2">JXDWG</strain>
        <tissue evidence="2">Leaf</tissue>
    </source>
</reference>
<feature type="compositionally biased region" description="Basic and acidic residues" evidence="1">
    <location>
        <begin position="98"/>
        <end position="109"/>
    </location>
</feature>
<gene>
    <name evidence="2" type="ORF">Scep_006898</name>
</gene>
<keyword evidence="3" id="KW-1185">Reference proteome</keyword>
<comment type="caution">
    <text evidence="2">The sequence shown here is derived from an EMBL/GenBank/DDBJ whole genome shotgun (WGS) entry which is preliminary data.</text>
</comment>
<proteinExistence type="predicted"/>
<evidence type="ECO:0000256" key="1">
    <source>
        <dbReference type="SAM" id="MobiDB-lite"/>
    </source>
</evidence>
<evidence type="ECO:0000313" key="2">
    <source>
        <dbReference type="EMBL" id="KAK9148141.1"/>
    </source>
</evidence>
<accession>A0AAP0K919</accession>
<sequence length="215" mass="25023">MDSAFSKGAIHVSGQRGMHYTDSAFAEGAISVHVHIDMSRGPTWTDYTDSAFTGKTRDIGALITPSQKALSAPHCRIPETDVENIFSASISTLRGGWERSVERDTDEGGRRRRRCCERGGGGAYARRRRRERRCGGVTEQGAAALGDRATQWYVEEFAWQWYVEEEQRFRQRRRDLRRRQRRKEERRQRPYTHRLAVEWKEEDFHVAITKQMDML</sequence>
<protein>
    <submittedName>
        <fullName evidence="2">Uncharacterized protein</fullName>
    </submittedName>
</protein>
<evidence type="ECO:0000313" key="3">
    <source>
        <dbReference type="Proteomes" id="UP001419268"/>
    </source>
</evidence>